<feature type="binding site" evidence="9">
    <location>
        <begin position="37"/>
        <end position="39"/>
    </location>
    <ligand>
        <name>substrate</name>
    </ligand>
</feature>
<feature type="binding site" evidence="9">
    <location>
        <position position="165"/>
    </location>
    <ligand>
        <name>Zn(2+)</name>
        <dbReference type="ChEBI" id="CHEBI:29105"/>
    </ligand>
</feature>
<evidence type="ECO:0000256" key="3">
    <source>
        <dbReference type="ARBA" id="ARBA00009894"/>
    </source>
</evidence>
<dbReference type="GO" id="GO:0005975">
    <property type="term" value="P:carbohydrate metabolic process"/>
    <property type="evidence" value="ECO:0007669"/>
    <property type="project" value="UniProtKB-UniRule"/>
</dbReference>
<gene>
    <name evidence="9" type="primary">gmhA</name>
    <name evidence="11" type="ORF">A3G33_00805</name>
</gene>
<organism evidence="11 12">
    <name type="scientific">Candidatus Danuiimicrobium aquiferis</name>
    <dbReference type="NCBI Taxonomy" id="1801832"/>
    <lineage>
        <taxon>Bacteria</taxon>
        <taxon>Pseudomonadati</taxon>
        <taxon>Candidatus Omnitrophota</taxon>
        <taxon>Candidatus Danuiimicrobium</taxon>
    </lineage>
</organism>
<comment type="miscellaneous">
    <text evidence="9">The reaction produces a racemic mixture of D-glycero-alpha-D-manno-heptose 7-phosphate and D-glycero-beta-D-manno-heptose 7-phosphate.</text>
</comment>
<sequence length="180" mass="18921">MSFRDTFLPGQIQILAKIAEMIANALKGGHKILLCGNGGSAADAQHIAAEFTGRFRIERRGLPAISLTTDTSAITAIGNDYSFEQIFARQVEALGQKGDVLIAISTSGNSKNVIGAAKLSKSKGITVIGFTGKSGGQLKNLVDINFSAAADSAAFIQEMHITALHAICDVTDQLLFPQVS</sequence>
<feature type="domain" description="SIS" evidence="10">
    <location>
        <begin position="22"/>
        <end position="177"/>
    </location>
</feature>
<name>A0A1G1L2T5_9BACT</name>
<keyword evidence="5 9" id="KW-0479">Metal-binding</keyword>
<feature type="binding site" evidence="9">
    <location>
        <position position="50"/>
    </location>
    <ligand>
        <name>Zn(2+)</name>
        <dbReference type="ChEBI" id="CHEBI:29105"/>
    </ligand>
</feature>
<dbReference type="UniPathway" id="UPA00041">
    <property type="reaction ID" value="UER00436"/>
</dbReference>
<feature type="binding site" evidence="9">
    <location>
        <begin position="105"/>
        <end position="107"/>
    </location>
    <ligand>
        <name>substrate</name>
    </ligand>
</feature>
<evidence type="ECO:0000256" key="6">
    <source>
        <dbReference type="ARBA" id="ARBA00022833"/>
    </source>
</evidence>
<comment type="similarity">
    <text evidence="3 9">Belongs to the SIS family. GmhA subfamily.</text>
</comment>
<dbReference type="InterPro" id="IPR035461">
    <property type="entry name" value="GmhA/DiaA"/>
</dbReference>
<comment type="cofactor">
    <cofactor evidence="9">
        <name>Zn(2+)</name>
        <dbReference type="ChEBI" id="CHEBI:29105"/>
    </cofactor>
    <text evidence="9">Binds 1 zinc ion per subunit.</text>
</comment>
<evidence type="ECO:0000256" key="2">
    <source>
        <dbReference type="ARBA" id="ARBA00004496"/>
    </source>
</evidence>
<evidence type="ECO:0000256" key="4">
    <source>
        <dbReference type="ARBA" id="ARBA00022490"/>
    </source>
</evidence>
<dbReference type="InterPro" id="IPR050099">
    <property type="entry name" value="SIS_GmhA/DiaA_subfam"/>
</dbReference>
<dbReference type="EC" id="5.3.1.28" evidence="9"/>
<dbReference type="NCBIfam" id="TIGR00441">
    <property type="entry name" value="gmhA"/>
    <property type="match status" value="1"/>
</dbReference>
<dbReference type="Proteomes" id="UP000178187">
    <property type="component" value="Unassembled WGS sequence"/>
</dbReference>
<feature type="binding site" evidence="9">
    <location>
        <begin position="79"/>
        <end position="80"/>
    </location>
    <ligand>
        <name>substrate</name>
    </ligand>
</feature>
<dbReference type="EMBL" id="MHFR01000007">
    <property type="protein sequence ID" value="OGW99442.1"/>
    <property type="molecule type" value="Genomic_DNA"/>
</dbReference>
<feature type="binding site" evidence="9">
    <location>
        <position position="110"/>
    </location>
    <ligand>
        <name>substrate</name>
    </ligand>
</feature>
<keyword evidence="8 9" id="KW-0119">Carbohydrate metabolism</keyword>
<evidence type="ECO:0000256" key="9">
    <source>
        <dbReference type="HAMAP-Rule" id="MF_00067"/>
    </source>
</evidence>
<comment type="subcellular location">
    <subcellularLocation>
        <location evidence="2 9">Cytoplasm</location>
    </subcellularLocation>
</comment>
<dbReference type="HAMAP" id="MF_00067">
    <property type="entry name" value="GmhA"/>
    <property type="match status" value="1"/>
</dbReference>
<evidence type="ECO:0000256" key="5">
    <source>
        <dbReference type="ARBA" id="ARBA00022723"/>
    </source>
</evidence>
<reference evidence="11 12" key="1">
    <citation type="journal article" date="2016" name="Nat. Commun.">
        <title>Thousands of microbial genomes shed light on interconnected biogeochemical processes in an aquifer system.</title>
        <authorList>
            <person name="Anantharaman K."/>
            <person name="Brown C.T."/>
            <person name="Hug L.A."/>
            <person name="Sharon I."/>
            <person name="Castelle C.J."/>
            <person name="Probst A.J."/>
            <person name="Thomas B.C."/>
            <person name="Singh A."/>
            <person name="Wilkins M.J."/>
            <person name="Karaoz U."/>
            <person name="Brodie E.L."/>
            <person name="Williams K.H."/>
            <person name="Hubbard S.S."/>
            <person name="Banfield J.F."/>
        </authorList>
    </citation>
    <scope>NUCLEOTIDE SEQUENCE [LARGE SCALE GENOMIC DNA]</scope>
</reference>
<dbReference type="PANTHER" id="PTHR30390:SF6">
    <property type="entry name" value="DNAA INITIATOR-ASSOCIATING PROTEIN DIAA"/>
    <property type="match status" value="1"/>
</dbReference>
<comment type="catalytic activity">
    <reaction evidence="1 9">
        <text>2 D-sedoheptulose 7-phosphate = D-glycero-alpha-D-manno-heptose 7-phosphate + D-glycero-beta-D-manno-heptose 7-phosphate</text>
        <dbReference type="Rhea" id="RHEA:27489"/>
        <dbReference type="ChEBI" id="CHEBI:57483"/>
        <dbReference type="ChEBI" id="CHEBI:60203"/>
        <dbReference type="ChEBI" id="CHEBI:60204"/>
        <dbReference type="EC" id="5.3.1.28"/>
    </reaction>
</comment>
<dbReference type="GO" id="GO:0008968">
    <property type="term" value="F:D-sedoheptulose 7-phosphate isomerase activity"/>
    <property type="evidence" value="ECO:0007669"/>
    <property type="project" value="UniProtKB-UniRule"/>
</dbReference>
<dbReference type="PROSITE" id="PS51464">
    <property type="entry name" value="SIS"/>
    <property type="match status" value="1"/>
</dbReference>
<feature type="binding site" evidence="9">
    <location>
        <position position="46"/>
    </location>
    <ligand>
        <name>Zn(2+)</name>
        <dbReference type="ChEBI" id="CHEBI:29105"/>
    </ligand>
</feature>
<keyword evidence="6 9" id="KW-0862">Zinc</keyword>
<protein>
    <recommendedName>
        <fullName evidence="9">Phosphoheptose isomerase</fullName>
        <ecNumber evidence="9">5.3.1.28</ecNumber>
    </recommendedName>
    <alternativeName>
        <fullName evidence="9">Sedoheptulose 7-phosphate isomerase</fullName>
    </alternativeName>
</protein>
<comment type="caution">
    <text evidence="11">The sequence shown here is derived from an EMBL/GenBank/DDBJ whole genome shotgun (WGS) entry which is preliminary data.</text>
</comment>
<keyword evidence="7 9" id="KW-0413">Isomerase</keyword>
<dbReference type="InterPro" id="IPR046348">
    <property type="entry name" value="SIS_dom_sf"/>
</dbReference>
<evidence type="ECO:0000256" key="1">
    <source>
        <dbReference type="ARBA" id="ARBA00000348"/>
    </source>
</evidence>
<dbReference type="PANTHER" id="PTHR30390">
    <property type="entry name" value="SEDOHEPTULOSE 7-PHOSPHATE ISOMERASE / DNAA INITIATOR-ASSOCIATING FACTOR FOR REPLICATION INITIATION"/>
    <property type="match status" value="1"/>
</dbReference>
<proteinExistence type="inferred from homology"/>
<dbReference type="CDD" id="cd05006">
    <property type="entry name" value="SIS_GmhA"/>
    <property type="match status" value="1"/>
</dbReference>
<dbReference type="AlphaFoldDB" id="A0A1G1L2T5"/>
<comment type="pathway">
    <text evidence="9">Carbohydrate biosynthesis; D-glycero-D-manno-heptose 7-phosphate biosynthesis; D-glycero-alpha-D-manno-heptose 7-phosphate and D-glycero-beta-D-manno-heptose 7-phosphate from sedoheptulose 7-phosphate: step 1/1.</text>
</comment>
<dbReference type="InterPro" id="IPR004515">
    <property type="entry name" value="Phosphoheptose_Isoase"/>
</dbReference>
<dbReference type="GO" id="GO:2001061">
    <property type="term" value="P:D-glycero-D-manno-heptose 7-phosphate biosynthetic process"/>
    <property type="evidence" value="ECO:0007669"/>
    <property type="project" value="UniProtKB-UniPathway"/>
</dbReference>
<dbReference type="Gene3D" id="3.40.50.10490">
    <property type="entry name" value="Glucose-6-phosphate isomerase like protein, domain 1"/>
    <property type="match status" value="1"/>
</dbReference>
<evidence type="ECO:0000256" key="8">
    <source>
        <dbReference type="ARBA" id="ARBA00023277"/>
    </source>
</evidence>
<dbReference type="InterPro" id="IPR001347">
    <property type="entry name" value="SIS_dom"/>
</dbReference>
<feature type="binding site" evidence="9">
    <location>
        <position position="50"/>
    </location>
    <ligand>
        <name>substrate</name>
    </ligand>
</feature>
<feature type="binding site" evidence="9">
    <location>
        <position position="157"/>
    </location>
    <ligand>
        <name>Zn(2+)</name>
        <dbReference type="ChEBI" id="CHEBI:29105"/>
    </ligand>
</feature>
<evidence type="ECO:0000313" key="11">
    <source>
        <dbReference type="EMBL" id="OGW99442.1"/>
    </source>
</evidence>
<dbReference type="SUPFAM" id="SSF53697">
    <property type="entry name" value="SIS domain"/>
    <property type="match status" value="1"/>
</dbReference>
<feature type="binding site" evidence="9">
    <location>
        <position position="157"/>
    </location>
    <ligand>
        <name>substrate</name>
    </ligand>
</feature>
<evidence type="ECO:0000259" key="10">
    <source>
        <dbReference type="PROSITE" id="PS51464"/>
    </source>
</evidence>
<dbReference type="GO" id="GO:0008270">
    <property type="term" value="F:zinc ion binding"/>
    <property type="evidence" value="ECO:0007669"/>
    <property type="project" value="UniProtKB-UniRule"/>
</dbReference>
<comment type="function">
    <text evidence="9">Catalyzes the isomerization of sedoheptulose 7-phosphate in D-glycero-D-manno-heptose 7-phosphate.</text>
</comment>
<evidence type="ECO:0000256" key="7">
    <source>
        <dbReference type="ARBA" id="ARBA00023235"/>
    </source>
</evidence>
<dbReference type="GO" id="GO:0005737">
    <property type="term" value="C:cytoplasm"/>
    <property type="evidence" value="ECO:0007669"/>
    <property type="project" value="UniProtKB-SubCell"/>
</dbReference>
<accession>A0A1G1L2T5</accession>
<evidence type="ECO:0000313" key="12">
    <source>
        <dbReference type="Proteomes" id="UP000178187"/>
    </source>
</evidence>
<keyword evidence="4 9" id="KW-0963">Cytoplasm</keyword>
<dbReference type="Pfam" id="PF13580">
    <property type="entry name" value="SIS_2"/>
    <property type="match status" value="1"/>
</dbReference>
<dbReference type="GO" id="GO:0097367">
    <property type="term" value="F:carbohydrate derivative binding"/>
    <property type="evidence" value="ECO:0007669"/>
    <property type="project" value="InterPro"/>
</dbReference>